<organism evidence="1 2">
    <name type="scientific">Lasiosphaeria ovina</name>
    <dbReference type="NCBI Taxonomy" id="92902"/>
    <lineage>
        <taxon>Eukaryota</taxon>
        <taxon>Fungi</taxon>
        <taxon>Dikarya</taxon>
        <taxon>Ascomycota</taxon>
        <taxon>Pezizomycotina</taxon>
        <taxon>Sordariomycetes</taxon>
        <taxon>Sordariomycetidae</taxon>
        <taxon>Sordariales</taxon>
        <taxon>Lasiosphaeriaceae</taxon>
        <taxon>Lasiosphaeria</taxon>
    </lineage>
</organism>
<accession>A0AAE0KBK7</accession>
<dbReference type="AlphaFoldDB" id="A0AAE0KBK7"/>
<comment type="caution">
    <text evidence="1">The sequence shown here is derived from an EMBL/GenBank/DDBJ whole genome shotgun (WGS) entry which is preliminary data.</text>
</comment>
<proteinExistence type="predicted"/>
<dbReference type="Proteomes" id="UP001287356">
    <property type="component" value="Unassembled WGS sequence"/>
</dbReference>
<evidence type="ECO:0000313" key="2">
    <source>
        <dbReference type="Proteomes" id="UP001287356"/>
    </source>
</evidence>
<sequence length="286" mass="32645">MAKEYDFTKITVTPTLYHNKLKAGLLRKAQDDIIAFVPYLAACLASYISTRALSEDAFEAGYKSMDELLQRPILEHLKWRDEIKGRLLVAIDSRRFWEPWDRAIWVLGLRNDLRPFAAQLDASPSEKVHLKGYRPNFADANLMKIVFGEKAGETDALCELRRRVSRRRNEFALIDPTPEDLEAIGRRDDVLWLEGCKQKSRTIGNPLKRPSFSYFGQNIRHTIEGYIVKERLSRRQKVAEQQQQQQQSSQASNYVIGDDGAQRGCLMINLGTGQEGLFEAAKALGL</sequence>
<reference evidence="1" key="1">
    <citation type="journal article" date="2023" name="Mol. Phylogenet. Evol.">
        <title>Genome-scale phylogeny and comparative genomics of the fungal order Sordariales.</title>
        <authorList>
            <person name="Hensen N."/>
            <person name="Bonometti L."/>
            <person name="Westerberg I."/>
            <person name="Brannstrom I.O."/>
            <person name="Guillou S."/>
            <person name="Cros-Aarteil S."/>
            <person name="Calhoun S."/>
            <person name="Haridas S."/>
            <person name="Kuo A."/>
            <person name="Mondo S."/>
            <person name="Pangilinan J."/>
            <person name="Riley R."/>
            <person name="LaButti K."/>
            <person name="Andreopoulos B."/>
            <person name="Lipzen A."/>
            <person name="Chen C."/>
            <person name="Yan M."/>
            <person name="Daum C."/>
            <person name="Ng V."/>
            <person name="Clum A."/>
            <person name="Steindorff A."/>
            <person name="Ohm R.A."/>
            <person name="Martin F."/>
            <person name="Silar P."/>
            <person name="Natvig D.O."/>
            <person name="Lalanne C."/>
            <person name="Gautier V."/>
            <person name="Ament-Velasquez S.L."/>
            <person name="Kruys A."/>
            <person name="Hutchinson M.I."/>
            <person name="Powell A.J."/>
            <person name="Barry K."/>
            <person name="Miller A.N."/>
            <person name="Grigoriev I.V."/>
            <person name="Debuchy R."/>
            <person name="Gladieux P."/>
            <person name="Hiltunen Thoren M."/>
            <person name="Johannesson H."/>
        </authorList>
    </citation>
    <scope>NUCLEOTIDE SEQUENCE</scope>
    <source>
        <strain evidence="1">CBS 958.72</strain>
    </source>
</reference>
<evidence type="ECO:0000313" key="1">
    <source>
        <dbReference type="EMBL" id="KAK3373504.1"/>
    </source>
</evidence>
<keyword evidence="2" id="KW-1185">Reference proteome</keyword>
<protein>
    <submittedName>
        <fullName evidence="1">Uncharacterized protein</fullName>
    </submittedName>
</protein>
<reference evidence="1" key="2">
    <citation type="submission" date="2023-06" db="EMBL/GenBank/DDBJ databases">
        <authorList>
            <consortium name="Lawrence Berkeley National Laboratory"/>
            <person name="Haridas S."/>
            <person name="Hensen N."/>
            <person name="Bonometti L."/>
            <person name="Westerberg I."/>
            <person name="Brannstrom I.O."/>
            <person name="Guillou S."/>
            <person name="Cros-Aarteil S."/>
            <person name="Calhoun S."/>
            <person name="Kuo A."/>
            <person name="Mondo S."/>
            <person name="Pangilinan J."/>
            <person name="Riley R."/>
            <person name="Labutti K."/>
            <person name="Andreopoulos B."/>
            <person name="Lipzen A."/>
            <person name="Chen C."/>
            <person name="Yanf M."/>
            <person name="Daum C."/>
            <person name="Ng V."/>
            <person name="Clum A."/>
            <person name="Steindorff A."/>
            <person name="Ohm R."/>
            <person name="Martin F."/>
            <person name="Silar P."/>
            <person name="Natvig D."/>
            <person name="Lalanne C."/>
            <person name="Gautier V."/>
            <person name="Ament-Velasquez S.L."/>
            <person name="Kruys A."/>
            <person name="Hutchinson M.I."/>
            <person name="Powell A.J."/>
            <person name="Barry K."/>
            <person name="Miller A.N."/>
            <person name="Grigoriev I.V."/>
            <person name="Debuchy R."/>
            <person name="Gladieux P."/>
            <person name="Thoren M.H."/>
            <person name="Johannesson H."/>
        </authorList>
    </citation>
    <scope>NUCLEOTIDE SEQUENCE</scope>
    <source>
        <strain evidence="1">CBS 958.72</strain>
    </source>
</reference>
<gene>
    <name evidence="1" type="ORF">B0T24DRAFT_593692</name>
</gene>
<name>A0AAE0KBK7_9PEZI</name>
<dbReference type="EMBL" id="JAULSN010000004">
    <property type="protein sequence ID" value="KAK3373504.1"/>
    <property type="molecule type" value="Genomic_DNA"/>
</dbReference>